<dbReference type="AlphaFoldDB" id="A0A1E5C4M1"/>
<keyword evidence="3" id="KW-1185">Reference proteome</keyword>
<evidence type="ECO:0000313" key="3">
    <source>
        <dbReference type="Proteomes" id="UP000095039"/>
    </source>
</evidence>
<evidence type="ECO:0000259" key="1">
    <source>
        <dbReference type="Pfam" id="PF10544"/>
    </source>
</evidence>
<evidence type="ECO:0000313" key="2">
    <source>
        <dbReference type="EMBL" id="OEE60440.1"/>
    </source>
</evidence>
<reference evidence="2 3" key="1">
    <citation type="journal article" date="2012" name="Science">
        <title>Ecological populations of bacteria act as socially cohesive units of antibiotic production and resistance.</title>
        <authorList>
            <person name="Cordero O.X."/>
            <person name="Wildschutte H."/>
            <person name="Kirkup B."/>
            <person name="Proehl S."/>
            <person name="Ngo L."/>
            <person name="Hussain F."/>
            <person name="Le Roux F."/>
            <person name="Mincer T."/>
            <person name="Polz M.F."/>
        </authorList>
    </citation>
    <scope>NUCLEOTIDE SEQUENCE [LARGE SCALE GENOMIC DNA]</scope>
    <source>
        <strain evidence="2 3">FF-454</strain>
    </source>
</reference>
<dbReference type="EMBL" id="AJWN02000065">
    <property type="protein sequence ID" value="OEE60440.1"/>
    <property type="molecule type" value="Genomic_DNA"/>
</dbReference>
<feature type="domain" description="Bacteriophage T5 Orf172 DNA-binding" evidence="1">
    <location>
        <begin position="299"/>
        <end position="372"/>
    </location>
</feature>
<dbReference type="Pfam" id="PF10544">
    <property type="entry name" value="T5orf172"/>
    <property type="match status" value="1"/>
</dbReference>
<organism evidence="2 3">
    <name type="scientific">Enterovibrio norvegicus FF-454</name>
    <dbReference type="NCBI Taxonomy" id="1185651"/>
    <lineage>
        <taxon>Bacteria</taxon>
        <taxon>Pseudomonadati</taxon>
        <taxon>Pseudomonadota</taxon>
        <taxon>Gammaproteobacteria</taxon>
        <taxon>Vibrionales</taxon>
        <taxon>Vibrionaceae</taxon>
        <taxon>Enterovibrio</taxon>
    </lineage>
</organism>
<dbReference type="InterPro" id="IPR018306">
    <property type="entry name" value="Phage_T5_Orf172_DNA-bd"/>
</dbReference>
<name>A0A1E5C4M1_9GAMM</name>
<sequence length="408" mass="47778">MERKTIEKPDNNHLFFEAKKKNLTFLKKIDKDHSEYRFPCGCIQVRQMSSVRNKHTPYESCSDCSSKKVSLKYSDEARNIGLKLLSKTRSRRTRHYLLKCGHIEEKTVKQVREDGVRCNQCILDGYINYGKSQGITPIKHIKGGDYWLWKFNDCGHFRLIQPMNVKHGDVVCKECFDEKTKREALSVGLELIFDESSKPYNANYRRYIVTACGHKQTFTLSSVRKNSWRCKSCLREKLSIEASKVRIDISGRSKKKGCMEYKFKDCGHKKDIHTTQVRNSKSINCSKCKNSAWERSSEIYLIKIEAKNRKWLKLGHTENIEKRCLQYGIPRDSKVSILYRSTLDSRVIAQKIEKLTHDKFSNYNLNHSEMNELHTKSGFTECYPVKITLEMMRFIEIEIVKCIFIQSN</sequence>
<accession>A0A1E5C4M1</accession>
<dbReference type="RefSeq" id="WP_016958984.1">
    <property type="nucleotide sequence ID" value="NZ_AJWN02000065.1"/>
</dbReference>
<gene>
    <name evidence="2" type="ORF">A1OK_10845</name>
</gene>
<comment type="caution">
    <text evidence="2">The sequence shown here is derived from an EMBL/GenBank/DDBJ whole genome shotgun (WGS) entry which is preliminary data.</text>
</comment>
<dbReference type="Proteomes" id="UP000095039">
    <property type="component" value="Unassembled WGS sequence"/>
</dbReference>
<protein>
    <recommendedName>
        <fullName evidence="1">Bacteriophage T5 Orf172 DNA-binding domain-containing protein</fullName>
    </recommendedName>
</protein>
<proteinExistence type="predicted"/>